<reference evidence="1" key="2">
    <citation type="submission" date="2022-01" db="EMBL/GenBank/DDBJ databases">
        <authorList>
            <person name="Yamashiro T."/>
            <person name="Shiraishi A."/>
            <person name="Satake H."/>
            <person name="Nakayama K."/>
        </authorList>
    </citation>
    <scope>NUCLEOTIDE SEQUENCE</scope>
</reference>
<organism evidence="1 2">
    <name type="scientific">Tanacetum coccineum</name>
    <dbReference type="NCBI Taxonomy" id="301880"/>
    <lineage>
        <taxon>Eukaryota</taxon>
        <taxon>Viridiplantae</taxon>
        <taxon>Streptophyta</taxon>
        <taxon>Embryophyta</taxon>
        <taxon>Tracheophyta</taxon>
        <taxon>Spermatophyta</taxon>
        <taxon>Magnoliopsida</taxon>
        <taxon>eudicotyledons</taxon>
        <taxon>Gunneridae</taxon>
        <taxon>Pentapetalae</taxon>
        <taxon>asterids</taxon>
        <taxon>campanulids</taxon>
        <taxon>Asterales</taxon>
        <taxon>Asteraceae</taxon>
        <taxon>Asteroideae</taxon>
        <taxon>Anthemideae</taxon>
        <taxon>Anthemidinae</taxon>
        <taxon>Tanacetum</taxon>
    </lineage>
</organism>
<dbReference type="EMBL" id="BQNB010019708">
    <property type="protein sequence ID" value="GJT88208.1"/>
    <property type="molecule type" value="Genomic_DNA"/>
</dbReference>
<protein>
    <submittedName>
        <fullName evidence="1">Uncharacterized protein</fullName>
    </submittedName>
</protein>
<name>A0ABQ5HM31_9ASTR</name>
<keyword evidence="2" id="KW-1185">Reference proteome</keyword>
<reference evidence="1" key="1">
    <citation type="journal article" date="2022" name="Int. J. Mol. Sci.">
        <title>Draft Genome of Tanacetum Coccineum: Genomic Comparison of Closely Related Tanacetum-Family Plants.</title>
        <authorList>
            <person name="Yamashiro T."/>
            <person name="Shiraishi A."/>
            <person name="Nakayama K."/>
            <person name="Satake H."/>
        </authorList>
    </citation>
    <scope>NUCLEOTIDE SEQUENCE</scope>
</reference>
<sequence length="138" mass="16108">MNLMKLNSSELPPHLEYAFLEGDKKRCPSLLLKSWNVRKQSAYIGAKVPQRDLAWKLSDILVSNPEFLYPTRFLMEEDYSHQRSQHQSKSKSKNHDVIKMEVEKLLEAEIYFPYHRQSLGLADTLCTEGRLNVVVNEE</sequence>
<comment type="caution">
    <text evidence="1">The sequence shown here is derived from an EMBL/GenBank/DDBJ whole genome shotgun (WGS) entry which is preliminary data.</text>
</comment>
<evidence type="ECO:0000313" key="1">
    <source>
        <dbReference type="EMBL" id="GJT88208.1"/>
    </source>
</evidence>
<proteinExistence type="predicted"/>
<dbReference type="Proteomes" id="UP001151760">
    <property type="component" value="Unassembled WGS sequence"/>
</dbReference>
<accession>A0ABQ5HM31</accession>
<gene>
    <name evidence="1" type="ORF">Tco_1069925</name>
</gene>
<evidence type="ECO:0000313" key="2">
    <source>
        <dbReference type="Proteomes" id="UP001151760"/>
    </source>
</evidence>